<evidence type="ECO:0000256" key="1">
    <source>
        <dbReference type="SAM" id="MobiDB-lite"/>
    </source>
</evidence>
<evidence type="ECO:0000313" key="3">
    <source>
        <dbReference type="Proteomes" id="UP000215703"/>
    </source>
</evidence>
<accession>A0A5H2Z6N5</accession>
<name>A0A2U8P7C7_9BRAD</name>
<protein>
    <submittedName>
        <fullName evidence="2">Uncharacterized protein</fullName>
    </submittedName>
</protein>
<organism evidence="2 3">
    <name type="scientific">Bradyrhizobium ottawaense</name>
    <dbReference type="NCBI Taxonomy" id="931866"/>
    <lineage>
        <taxon>Bacteria</taxon>
        <taxon>Pseudomonadati</taxon>
        <taxon>Pseudomonadota</taxon>
        <taxon>Alphaproteobacteria</taxon>
        <taxon>Hyphomicrobiales</taxon>
        <taxon>Nitrobacteraceae</taxon>
        <taxon>Bradyrhizobium</taxon>
    </lineage>
</organism>
<gene>
    <name evidence="2" type="ORF">CIT37_14985</name>
</gene>
<dbReference type="PROSITE" id="PS50994">
    <property type="entry name" value="INTEGRASE"/>
    <property type="match status" value="1"/>
</dbReference>
<evidence type="ECO:0000313" key="2">
    <source>
        <dbReference type="EMBL" id="AWL93344.1"/>
    </source>
</evidence>
<dbReference type="EMBL" id="CP029425">
    <property type="protein sequence ID" value="AWL93344.1"/>
    <property type="molecule type" value="Genomic_DNA"/>
</dbReference>
<feature type="region of interest" description="Disordered" evidence="1">
    <location>
        <begin position="133"/>
        <end position="157"/>
    </location>
</feature>
<dbReference type="SUPFAM" id="SSF53098">
    <property type="entry name" value="Ribonuclease H-like"/>
    <property type="match status" value="1"/>
</dbReference>
<dbReference type="GO" id="GO:0015074">
    <property type="term" value="P:DNA integration"/>
    <property type="evidence" value="ECO:0007669"/>
    <property type="project" value="InterPro"/>
</dbReference>
<dbReference type="InterPro" id="IPR012337">
    <property type="entry name" value="RNaseH-like_sf"/>
</dbReference>
<sequence>MRSCAPAADRGILARPALGNALLAHGRPAIFRPDNGAEYNAKAARAFLVSLNIAISRSKKDRHWENGYRESFYDKFKIDLAIPVRFSSLGEFVAEIYRQIHYDNNDRIRQRTASGRSCSWACRVPETGRLTKRLRHSSSKSLTRRSRSDRPRRRSWR</sequence>
<dbReference type="AlphaFoldDB" id="A0A2U8P7C7"/>
<dbReference type="OrthoDB" id="9803878at2"/>
<dbReference type="Gene3D" id="3.30.420.10">
    <property type="entry name" value="Ribonuclease H-like superfamily/Ribonuclease H"/>
    <property type="match status" value="1"/>
</dbReference>
<reference evidence="2 3" key="2">
    <citation type="journal article" date="2017" name="Syst. Appl. Microbiol.">
        <title>Soybeans inoculated with root zone soils of Canadian native legumes harbour diverse and novel Bradyrhizobium spp. that possess agricultural potential.</title>
        <authorList>
            <person name="Bromfield E.S.P."/>
            <person name="Cloutier S."/>
            <person name="Tambong J.T."/>
            <person name="Tran Thi T.V."/>
        </authorList>
    </citation>
    <scope>NUCLEOTIDE SEQUENCE [LARGE SCALE GENOMIC DNA]</scope>
    <source>
        <strain evidence="2 3">OO99</strain>
    </source>
</reference>
<proteinExistence type="predicted"/>
<dbReference type="InterPro" id="IPR036397">
    <property type="entry name" value="RNaseH_sf"/>
</dbReference>
<dbReference type="Proteomes" id="UP000215703">
    <property type="component" value="Chromosome"/>
</dbReference>
<accession>A0A2U8P7C7</accession>
<dbReference type="GO" id="GO:0003676">
    <property type="term" value="F:nucleic acid binding"/>
    <property type="evidence" value="ECO:0007669"/>
    <property type="project" value="InterPro"/>
</dbReference>
<reference evidence="2 3" key="1">
    <citation type="journal article" date="2014" name="Int. J. Syst. Evol. Microbiol.">
        <title>Bradyrhizobium ottawaense sp. nov., a symbiotic nitrogen fixing bacterium from root nodules of soybeans in Canada.</title>
        <authorList>
            <person name="Yu X."/>
            <person name="Cloutier S."/>
            <person name="Tambong J.T."/>
            <person name="Bromfield E.S."/>
        </authorList>
    </citation>
    <scope>NUCLEOTIDE SEQUENCE [LARGE SCALE GENOMIC DNA]</scope>
    <source>
        <strain evidence="2 3">OO99</strain>
    </source>
</reference>
<dbReference type="InterPro" id="IPR001584">
    <property type="entry name" value="Integrase_cat-core"/>
</dbReference>